<protein>
    <submittedName>
        <fullName evidence="1">Uncharacterized protein</fullName>
    </submittedName>
</protein>
<name>A0A853AR20_9PSEU</name>
<reference evidence="1 2" key="1">
    <citation type="submission" date="2020-07" db="EMBL/GenBank/DDBJ databases">
        <title>Sequencing the genomes of 1000 actinobacteria strains.</title>
        <authorList>
            <person name="Klenk H.-P."/>
        </authorList>
    </citation>
    <scope>NUCLEOTIDE SEQUENCE [LARGE SCALE GENOMIC DNA]</scope>
    <source>
        <strain evidence="1 2">DSM 44065</strain>
    </source>
</reference>
<dbReference type="EMBL" id="JACCFJ010000001">
    <property type="protein sequence ID" value="NYI83441.1"/>
    <property type="molecule type" value="Genomic_DNA"/>
</dbReference>
<sequence length="85" mass="9056">MPSSSSSSRVRGVMNARHARIARLVRAAVLVLDNAADDIARGTWADSELKSMADALDVLTAALRGEGRTATGHDVLVVDAERIDR</sequence>
<comment type="caution">
    <text evidence="1">The sequence shown here is derived from an EMBL/GenBank/DDBJ whole genome shotgun (WGS) entry which is preliminary data.</text>
</comment>
<proteinExistence type="predicted"/>
<accession>A0A853AR20</accession>
<gene>
    <name evidence="1" type="ORF">HNR68_002071</name>
</gene>
<dbReference type="Proteomes" id="UP000587002">
    <property type="component" value="Unassembled WGS sequence"/>
</dbReference>
<dbReference type="AlphaFoldDB" id="A0A853AR20"/>
<dbReference type="RefSeq" id="WP_179719908.1">
    <property type="nucleotide sequence ID" value="NZ_BAABFH010000001.1"/>
</dbReference>
<organism evidence="1 2">
    <name type="scientific">Saccharopolyspora hordei</name>
    <dbReference type="NCBI Taxonomy" id="1838"/>
    <lineage>
        <taxon>Bacteria</taxon>
        <taxon>Bacillati</taxon>
        <taxon>Actinomycetota</taxon>
        <taxon>Actinomycetes</taxon>
        <taxon>Pseudonocardiales</taxon>
        <taxon>Pseudonocardiaceae</taxon>
        <taxon>Saccharopolyspora</taxon>
    </lineage>
</organism>
<evidence type="ECO:0000313" key="1">
    <source>
        <dbReference type="EMBL" id="NYI83441.1"/>
    </source>
</evidence>
<keyword evidence="2" id="KW-1185">Reference proteome</keyword>
<evidence type="ECO:0000313" key="2">
    <source>
        <dbReference type="Proteomes" id="UP000587002"/>
    </source>
</evidence>